<evidence type="ECO:0000313" key="3">
    <source>
        <dbReference type="Proteomes" id="UP000245412"/>
    </source>
</evidence>
<keyword evidence="3" id="KW-1185">Reference proteome</keyword>
<organism evidence="2 3">
    <name type="scientific">Murimonas intestini</name>
    <dbReference type="NCBI Taxonomy" id="1337051"/>
    <lineage>
        <taxon>Bacteria</taxon>
        <taxon>Bacillati</taxon>
        <taxon>Bacillota</taxon>
        <taxon>Clostridia</taxon>
        <taxon>Lachnospirales</taxon>
        <taxon>Lachnospiraceae</taxon>
        <taxon>Murimonas</taxon>
    </lineage>
</organism>
<dbReference type="RefSeq" id="WP_109747594.1">
    <property type="nucleotide sequence ID" value="NZ_JANKBI010000011.1"/>
</dbReference>
<sequence length="237" mass="25411">MTFEVTQRDKKLLAFLAVVVIGVLFTVFGILPLLDTGSSLDTEIEVAQQSKQVMEEKIASLPVYQAQYEEADKAWKEEALNFSDMMSSQEIDKLVTGVMLSCSLEAKNMSITFKAEPQSLAPYYASEAAALAEQQKQEAAAAAQNGDAAAGTDSGAAAVGTGAADGQSMISVAAVSLTTEGDAVHIRQLIDVFSDDYPGIRITDLNYETNEITDKKGIVTSTSTVLRLGLEIYMCEK</sequence>
<dbReference type="AlphaFoldDB" id="A0AB73T1D8"/>
<protein>
    <recommendedName>
        <fullName evidence="4">General secretion pathway, M protein</fullName>
    </recommendedName>
</protein>
<accession>A0AB73T1D8</accession>
<feature type="transmembrane region" description="Helical" evidence="1">
    <location>
        <begin position="12"/>
        <end position="34"/>
    </location>
</feature>
<keyword evidence="1" id="KW-1133">Transmembrane helix</keyword>
<dbReference type="Proteomes" id="UP000245412">
    <property type="component" value="Unassembled WGS sequence"/>
</dbReference>
<reference evidence="2 3" key="1">
    <citation type="submission" date="2018-05" db="EMBL/GenBank/DDBJ databases">
        <authorList>
            <person name="Goeker M."/>
            <person name="Huntemann M."/>
            <person name="Clum A."/>
            <person name="Pillay M."/>
            <person name="Palaniappan K."/>
            <person name="Varghese N."/>
            <person name="Mikhailova N."/>
            <person name="Stamatis D."/>
            <person name="Reddy T."/>
            <person name="Daum C."/>
            <person name="Shapiro N."/>
            <person name="Ivanova N."/>
            <person name="Kyrpides N."/>
            <person name="Woyke T."/>
        </authorList>
    </citation>
    <scope>NUCLEOTIDE SEQUENCE [LARGE SCALE GENOMIC DNA]</scope>
    <source>
        <strain evidence="2 3">DSM 26524</strain>
    </source>
</reference>
<keyword evidence="1" id="KW-0472">Membrane</keyword>
<evidence type="ECO:0000313" key="2">
    <source>
        <dbReference type="EMBL" id="PWJ73802.1"/>
    </source>
</evidence>
<keyword evidence="1" id="KW-0812">Transmembrane</keyword>
<gene>
    <name evidence="2" type="ORF">C7383_111138</name>
</gene>
<proteinExistence type="predicted"/>
<name>A0AB73T1D8_9FIRM</name>
<evidence type="ECO:0000256" key="1">
    <source>
        <dbReference type="SAM" id="Phobius"/>
    </source>
</evidence>
<comment type="caution">
    <text evidence="2">The sequence shown here is derived from an EMBL/GenBank/DDBJ whole genome shotgun (WGS) entry which is preliminary data.</text>
</comment>
<dbReference type="EMBL" id="QGGY01000011">
    <property type="protein sequence ID" value="PWJ73802.1"/>
    <property type="molecule type" value="Genomic_DNA"/>
</dbReference>
<evidence type="ECO:0008006" key="4">
    <source>
        <dbReference type="Google" id="ProtNLM"/>
    </source>
</evidence>